<feature type="transmembrane region" description="Helical" evidence="17">
    <location>
        <begin position="267"/>
        <end position="288"/>
    </location>
</feature>
<dbReference type="GO" id="GO:0043337">
    <property type="term" value="F:cardiolipin synthase (CMP-forming)"/>
    <property type="evidence" value="ECO:0007669"/>
    <property type="project" value="UniProtKB-EC"/>
</dbReference>
<dbReference type="OrthoDB" id="10020554at2759"/>
<feature type="transmembrane region" description="Helical" evidence="17">
    <location>
        <begin position="189"/>
        <end position="211"/>
    </location>
</feature>
<feature type="chain" id="PRO_5035276181" description="Cardiolipin synthase (CMP-forming)" evidence="18">
    <location>
        <begin position="18"/>
        <end position="301"/>
    </location>
</feature>
<comment type="similarity">
    <text evidence="2">Belongs to the CDP-alcohol phosphatidyltransferase class-I family.</text>
</comment>
<organism evidence="19 20">
    <name type="scientific">Eleutherodactylus coqui</name>
    <name type="common">Puerto Rican coqui</name>
    <dbReference type="NCBI Taxonomy" id="57060"/>
    <lineage>
        <taxon>Eukaryota</taxon>
        <taxon>Metazoa</taxon>
        <taxon>Chordata</taxon>
        <taxon>Craniata</taxon>
        <taxon>Vertebrata</taxon>
        <taxon>Euteleostomi</taxon>
        <taxon>Amphibia</taxon>
        <taxon>Batrachia</taxon>
        <taxon>Anura</taxon>
        <taxon>Neobatrachia</taxon>
        <taxon>Hyloidea</taxon>
        <taxon>Eleutherodactylidae</taxon>
        <taxon>Eleutherodactylinae</taxon>
        <taxon>Eleutherodactylus</taxon>
        <taxon>Eleutherodactylus</taxon>
    </lineage>
</organism>
<evidence type="ECO:0000256" key="3">
    <source>
        <dbReference type="ARBA" id="ARBA00022516"/>
    </source>
</evidence>
<dbReference type="PANTHER" id="PTHR14269">
    <property type="entry name" value="CDP-DIACYLGLYCEROL--GLYCEROL-3-PHOSPHATE 3-PHOSPHATIDYLTRANSFERASE-RELATED"/>
    <property type="match status" value="1"/>
</dbReference>
<dbReference type="Pfam" id="PF01066">
    <property type="entry name" value="CDP-OH_P_transf"/>
    <property type="match status" value="1"/>
</dbReference>
<evidence type="ECO:0000256" key="4">
    <source>
        <dbReference type="ARBA" id="ARBA00022679"/>
    </source>
</evidence>
<comment type="subcellular location">
    <subcellularLocation>
        <location evidence="1">Mitochondrion inner membrane</location>
        <topology evidence="1">Multi-pass membrane protein</topology>
    </subcellularLocation>
</comment>
<evidence type="ECO:0000256" key="12">
    <source>
        <dbReference type="ARBA" id="ARBA00023264"/>
    </source>
</evidence>
<gene>
    <name evidence="19" type="ORF">GDO78_009945</name>
</gene>
<evidence type="ECO:0000256" key="16">
    <source>
        <dbReference type="ARBA" id="ARBA00068900"/>
    </source>
</evidence>
<evidence type="ECO:0000256" key="9">
    <source>
        <dbReference type="ARBA" id="ARBA00023128"/>
    </source>
</evidence>
<keyword evidence="18" id="KW-0732">Signal</keyword>
<keyword evidence="3" id="KW-0444">Lipid biosynthesis</keyword>
<keyword evidence="10 17" id="KW-0472">Membrane</keyword>
<keyword evidence="20" id="KW-1185">Reference proteome</keyword>
<reference evidence="19" key="1">
    <citation type="thesis" date="2020" institute="ProQuest LLC" country="789 East Eisenhower Parkway, Ann Arbor, MI, USA">
        <title>Comparative Genomics and Chromosome Evolution.</title>
        <authorList>
            <person name="Mudd A.B."/>
        </authorList>
    </citation>
    <scope>NUCLEOTIDE SEQUENCE</scope>
    <source>
        <strain evidence="19">HN-11 Male</strain>
        <tissue evidence="19">Kidney and liver</tissue>
    </source>
</reference>
<dbReference type="InterPro" id="IPR050324">
    <property type="entry name" value="CDP-alcohol_PTase-I"/>
</dbReference>
<comment type="caution">
    <text evidence="19">The sequence shown here is derived from an EMBL/GenBank/DDBJ whole genome shotgun (WGS) entry which is preliminary data.</text>
</comment>
<proteinExistence type="inferred from homology"/>
<evidence type="ECO:0000256" key="7">
    <source>
        <dbReference type="ARBA" id="ARBA00022989"/>
    </source>
</evidence>
<dbReference type="Gene3D" id="1.20.120.1760">
    <property type="match status" value="1"/>
</dbReference>
<keyword evidence="9" id="KW-0496">Mitochondrion</keyword>
<evidence type="ECO:0000256" key="11">
    <source>
        <dbReference type="ARBA" id="ARBA00023209"/>
    </source>
</evidence>
<protein>
    <recommendedName>
        <fullName evidence="16">Cardiolipin synthase (CMP-forming)</fullName>
        <ecNumber evidence="14">2.7.8.41</ecNumber>
    </recommendedName>
</protein>
<dbReference type="EC" id="2.7.8.41" evidence="14"/>
<accession>A0A8J6KD02</accession>
<evidence type="ECO:0000256" key="5">
    <source>
        <dbReference type="ARBA" id="ARBA00022692"/>
    </source>
</evidence>
<evidence type="ECO:0000256" key="10">
    <source>
        <dbReference type="ARBA" id="ARBA00023136"/>
    </source>
</evidence>
<dbReference type="FunFam" id="1.20.120.1760:FF:000005">
    <property type="entry name" value="Cardiolipin synthase 1"/>
    <property type="match status" value="1"/>
</dbReference>
<dbReference type="AlphaFoldDB" id="A0A8J6KD02"/>
<name>A0A8J6KD02_ELECQ</name>
<evidence type="ECO:0000256" key="13">
    <source>
        <dbReference type="ARBA" id="ARBA00037454"/>
    </source>
</evidence>
<evidence type="ECO:0000256" key="8">
    <source>
        <dbReference type="ARBA" id="ARBA00023098"/>
    </source>
</evidence>
<dbReference type="Proteomes" id="UP000770717">
    <property type="component" value="Unassembled WGS sequence"/>
</dbReference>
<dbReference type="GO" id="GO:0005743">
    <property type="term" value="C:mitochondrial inner membrane"/>
    <property type="evidence" value="ECO:0007669"/>
    <property type="project" value="UniProtKB-SubCell"/>
</dbReference>
<keyword evidence="11" id="KW-0594">Phospholipid biosynthesis</keyword>
<evidence type="ECO:0000256" key="15">
    <source>
        <dbReference type="ARBA" id="ARBA00047433"/>
    </source>
</evidence>
<comment type="function">
    <text evidence="13">Catalyzes the synthesis of cardiolipin (CL) (diphosphatidylglycerol) by specifically transferring a phosphatidyl group from CDP-diacylglycerol to phosphatidylglycerol (PG). CL is a key phospholipid in mitochondrial membranes and plays important roles in maintaining the functional integrity and dynamics of mitochondria under both optimal and stress conditions.</text>
</comment>
<dbReference type="PANTHER" id="PTHR14269:SF60">
    <property type="entry name" value="CARDIOLIPIN SYNTHASE (CMP-FORMING)"/>
    <property type="match status" value="1"/>
</dbReference>
<keyword evidence="6" id="KW-0999">Mitochondrion inner membrane</keyword>
<keyword evidence="8" id="KW-0443">Lipid metabolism</keyword>
<keyword evidence="4" id="KW-0808">Transferase</keyword>
<feature type="signal peptide" evidence="18">
    <location>
        <begin position="1"/>
        <end position="17"/>
    </location>
</feature>
<dbReference type="InterPro" id="IPR000462">
    <property type="entry name" value="CDP-OH_P_trans"/>
</dbReference>
<sequence>MSVLALLLGRSPLCVLGCPARRLLRGREVLQDSWARRRHVPERGRPASCTLLPAQRLRCLHLLPAPLRVPARVVCHTGRHKAGSGGGGEEDGDNRRAQPELYENPWTIPNFLSMTRISLSPVLGYLIVGEDFNLALGVFILAGITDVLDGYIARNWANQKSALGSALDPLADKILISVLYVCLTYANLIPVPLTVMIILRDVALIAAVFYVRYKTLPPPRNLGRYFNPCYVTARLEPTFISKMNTAVQLILVAASLAAPVFNYVDSVYLQALWCITALTTVASGYSYYRYGQKTVKVMNNK</sequence>
<dbReference type="EMBL" id="WNTK01000005">
    <property type="protein sequence ID" value="KAG9484294.1"/>
    <property type="molecule type" value="Genomic_DNA"/>
</dbReference>
<comment type="catalytic activity">
    <reaction evidence="15">
        <text>a CDP-1,2-diacyl-sn-glycerol + a 1,2-diacyl-sn-glycero-3-phospho-(1'-sn-glycerol) = a cardiolipin + CMP + H(+)</text>
        <dbReference type="Rhea" id="RHEA:32931"/>
        <dbReference type="ChEBI" id="CHEBI:15378"/>
        <dbReference type="ChEBI" id="CHEBI:58332"/>
        <dbReference type="ChEBI" id="CHEBI:60377"/>
        <dbReference type="ChEBI" id="CHEBI:62237"/>
        <dbReference type="ChEBI" id="CHEBI:64716"/>
        <dbReference type="EC" id="2.7.8.41"/>
    </reaction>
</comment>
<evidence type="ECO:0000256" key="18">
    <source>
        <dbReference type="SAM" id="SignalP"/>
    </source>
</evidence>
<evidence type="ECO:0000256" key="14">
    <source>
        <dbReference type="ARBA" id="ARBA00039001"/>
    </source>
</evidence>
<evidence type="ECO:0000256" key="2">
    <source>
        <dbReference type="ARBA" id="ARBA00010441"/>
    </source>
</evidence>
<evidence type="ECO:0000256" key="6">
    <source>
        <dbReference type="ARBA" id="ARBA00022792"/>
    </source>
</evidence>
<keyword evidence="5 17" id="KW-0812">Transmembrane</keyword>
<evidence type="ECO:0000256" key="17">
    <source>
        <dbReference type="SAM" id="Phobius"/>
    </source>
</evidence>
<evidence type="ECO:0000313" key="20">
    <source>
        <dbReference type="Proteomes" id="UP000770717"/>
    </source>
</evidence>
<keyword evidence="12" id="KW-1208">Phospholipid metabolism</keyword>
<feature type="transmembrane region" description="Helical" evidence="17">
    <location>
        <begin position="243"/>
        <end position="261"/>
    </location>
</feature>
<evidence type="ECO:0000256" key="1">
    <source>
        <dbReference type="ARBA" id="ARBA00004448"/>
    </source>
</evidence>
<keyword evidence="7 17" id="KW-1133">Transmembrane helix</keyword>
<evidence type="ECO:0000313" key="19">
    <source>
        <dbReference type="EMBL" id="KAG9484294.1"/>
    </source>
</evidence>
<dbReference type="GO" id="GO:0032049">
    <property type="term" value="P:cardiolipin biosynthetic process"/>
    <property type="evidence" value="ECO:0007669"/>
    <property type="project" value="TreeGrafter"/>
</dbReference>
<dbReference type="InterPro" id="IPR043130">
    <property type="entry name" value="CDP-OH_PTrfase_TM_dom"/>
</dbReference>